<dbReference type="Gene3D" id="3.40.50.720">
    <property type="entry name" value="NAD(P)-binding Rossmann-like Domain"/>
    <property type="match status" value="1"/>
</dbReference>
<dbReference type="HAMAP" id="MF_00196">
    <property type="entry name" value="Mannitol_dehydrog"/>
    <property type="match status" value="1"/>
</dbReference>
<evidence type="ECO:0000256" key="5">
    <source>
        <dbReference type="ARBA" id="ARBA00023027"/>
    </source>
</evidence>
<dbReference type="InterPro" id="IPR013118">
    <property type="entry name" value="Mannitol_DH_C"/>
</dbReference>
<dbReference type="GO" id="GO:0005829">
    <property type="term" value="C:cytosol"/>
    <property type="evidence" value="ECO:0007669"/>
    <property type="project" value="TreeGrafter"/>
</dbReference>
<evidence type="ECO:0000256" key="3">
    <source>
        <dbReference type="ARBA" id="ARBA00016219"/>
    </source>
</evidence>
<evidence type="ECO:0000313" key="10">
    <source>
        <dbReference type="EMBL" id="XDP44545.1"/>
    </source>
</evidence>
<keyword evidence="4 7" id="KW-0560">Oxidoreductase</keyword>
<evidence type="ECO:0000256" key="4">
    <source>
        <dbReference type="ARBA" id="ARBA00023002"/>
    </source>
</evidence>
<dbReference type="EMBL" id="CP163302">
    <property type="protein sequence ID" value="XDP44545.1"/>
    <property type="molecule type" value="Genomic_DNA"/>
</dbReference>
<dbReference type="GO" id="GO:0019592">
    <property type="term" value="P:mannitol catabolic process"/>
    <property type="evidence" value="ECO:0007669"/>
    <property type="project" value="TreeGrafter"/>
</dbReference>
<evidence type="ECO:0000256" key="2">
    <source>
        <dbReference type="ARBA" id="ARBA00012939"/>
    </source>
</evidence>
<name>A0AB39L2I1_9MICC</name>
<evidence type="ECO:0000259" key="9">
    <source>
        <dbReference type="Pfam" id="PF08125"/>
    </source>
</evidence>
<feature type="domain" description="Mannitol dehydrogenase C-terminal" evidence="9">
    <location>
        <begin position="213"/>
        <end position="365"/>
    </location>
</feature>
<dbReference type="InterPro" id="IPR000669">
    <property type="entry name" value="Mannitol_DH"/>
</dbReference>
<dbReference type="InterPro" id="IPR013131">
    <property type="entry name" value="Mannitol_DH_N"/>
</dbReference>
<dbReference type="EC" id="1.1.1.17" evidence="2 7"/>
<dbReference type="SUPFAM" id="SSF51735">
    <property type="entry name" value="NAD(P)-binding Rossmann-fold domains"/>
    <property type="match status" value="1"/>
</dbReference>
<comment type="catalytic activity">
    <reaction evidence="6 7">
        <text>D-mannitol 1-phosphate + NAD(+) = beta-D-fructose 6-phosphate + NADH + H(+)</text>
        <dbReference type="Rhea" id="RHEA:19661"/>
        <dbReference type="ChEBI" id="CHEBI:15378"/>
        <dbReference type="ChEBI" id="CHEBI:57540"/>
        <dbReference type="ChEBI" id="CHEBI:57634"/>
        <dbReference type="ChEBI" id="CHEBI:57945"/>
        <dbReference type="ChEBI" id="CHEBI:61381"/>
        <dbReference type="EC" id="1.1.1.17"/>
    </reaction>
</comment>
<dbReference type="InterPro" id="IPR013328">
    <property type="entry name" value="6PGD_dom2"/>
</dbReference>
<dbReference type="AlphaFoldDB" id="A0AB39L2I1"/>
<gene>
    <name evidence="7" type="primary">mtlD</name>
    <name evidence="10" type="ORF">AB5L97_14885</name>
</gene>
<evidence type="ECO:0000259" key="8">
    <source>
        <dbReference type="Pfam" id="PF01232"/>
    </source>
</evidence>
<keyword evidence="5 7" id="KW-0520">NAD</keyword>
<dbReference type="SUPFAM" id="SSF48179">
    <property type="entry name" value="6-phosphogluconate dehydrogenase C-terminal domain-like"/>
    <property type="match status" value="1"/>
</dbReference>
<dbReference type="InterPro" id="IPR023028">
    <property type="entry name" value="Mannitol_1_phos_5_DH"/>
</dbReference>
<dbReference type="PRINTS" id="PR00084">
    <property type="entry name" value="MTLDHDRGNASE"/>
</dbReference>
<organism evidence="10">
    <name type="scientific">Sinomonas puerhi</name>
    <dbReference type="NCBI Taxonomy" id="3238584"/>
    <lineage>
        <taxon>Bacteria</taxon>
        <taxon>Bacillati</taxon>
        <taxon>Actinomycetota</taxon>
        <taxon>Actinomycetes</taxon>
        <taxon>Micrococcales</taxon>
        <taxon>Micrococcaceae</taxon>
        <taxon>Sinomonas</taxon>
    </lineage>
</organism>
<reference evidence="10" key="1">
    <citation type="submission" date="2024-07" db="EMBL/GenBank/DDBJ databases">
        <authorList>
            <person name="fu j."/>
        </authorList>
    </citation>
    <scope>NUCLEOTIDE SEQUENCE</scope>
    <source>
        <strain evidence="10">P10A9</strain>
    </source>
</reference>
<feature type="domain" description="Mannitol dehydrogenase N-terminal" evidence="8">
    <location>
        <begin position="10"/>
        <end position="205"/>
    </location>
</feature>
<protein>
    <recommendedName>
        <fullName evidence="3 7">Mannitol-1-phosphate 5-dehydrogenase</fullName>
        <ecNumber evidence="2 7">1.1.1.17</ecNumber>
    </recommendedName>
</protein>
<dbReference type="Pfam" id="PF08125">
    <property type="entry name" value="Mannitol_dh_C"/>
    <property type="match status" value="1"/>
</dbReference>
<dbReference type="PANTHER" id="PTHR30524">
    <property type="entry name" value="MANNITOL-1-PHOSPHATE 5-DEHYDROGENASE"/>
    <property type="match status" value="1"/>
</dbReference>
<proteinExistence type="inferred from homology"/>
<dbReference type="Gene3D" id="1.10.1040.10">
    <property type="entry name" value="N-(1-d-carboxylethyl)-l-norvaline Dehydrogenase, domain 2"/>
    <property type="match status" value="1"/>
</dbReference>
<evidence type="ECO:0000256" key="1">
    <source>
        <dbReference type="ARBA" id="ARBA00006541"/>
    </source>
</evidence>
<dbReference type="RefSeq" id="WP_369045235.1">
    <property type="nucleotide sequence ID" value="NZ_CP163302.1"/>
</dbReference>
<dbReference type="Pfam" id="PF01232">
    <property type="entry name" value="Mannitol_dh"/>
    <property type="match status" value="1"/>
</dbReference>
<feature type="binding site" evidence="7">
    <location>
        <begin position="11"/>
        <end position="22"/>
    </location>
    <ligand>
        <name>NAD(+)</name>
        <dbReference type="ChEBI" id="CHEBI:57540"/>
    </ligand>
</feature>
<accession>A0AB39L2I1</accession>
<evidence type="ECO:0000256" key="7">
    <source>
        <dbReference type="HAMAP-Rule" id="MF_00196"/>
    </source>
</evidence>
<dbReference type="GO" id="GO:0008926">
    <property type="term" value="F:mannitol-1-phosphate 5-dehydrogenase activity"/>
    <property type="evidence" value="ECO:0007669"/>
    <property type="project" value="UniProtKB-UniRule"/>
</dbReference>
<dbReference type="NCBIfam" id="NF002652">
    <property type="entry name" value="PRK02318.2-5"/>
    <property type="match status" value="1"/>
</dbReference>
<comment type="similarity">
    <text evidence="1 7">Belongs to the mannitol dehydrogenase family.</text>
</comment>
<dbReference type="PANTHER" id="PTHR30524:SF0">
    <property type="entry name" value="ALTRONATE OXIDOREDUCTASE-RELATED"/>
    <property type="match status" value="1"/>
</dbReference>
<dbReference type="InterPro" id="IPR036291">
    <property type="entry name" value="NAD(P)-bd_dom_sf"/>
</dbReference>
<dbReference type="KEGG" id="spue:AB5L97_14885"/>
<evidence type="ECO:0000256" key="6">
    <source>
        <dbReference type="ARBA" id="ARBA00048615"/>
    </source>
</evidence>
<sequence>MSEVSGASRTAVHFGAGNIGRGFVGLLLHNAGYRLVFADVAAPLIDAINATPSYTVHEVGEGGVDHVVDGYVGVNSATNEAELVDRIADADIVTTAVGPNILKFVAPAIARGIAARPAAAGPLAVMACENAINATDILEASVRAAASEEGLDDDAVDARAVFANTAVDRIVPAQAPGQGIDVRVEPYFEWAIEQGPFGDDAPEIPGVTWVDSLGPYIERKLFTVNTGHASSAYFGRRAGAEKISDALALPEVHAKVEAVLAETKALLVAKYGFAPEQQQAYVEKILGRFANPELPDTVERVGRAPLRKLSRHERFVGPAAELAERGMPADALLEAMGAALAFDVPDDEEAMRLQAMLGGDSTDAALAEELTGLAPGHPLHDAVVTVVKEARAAQPV</sequence>
<dbReference type="InterPro" id="IPR008927">
    <property type="entry name" value="6-PGluconate_DH-like_C_sf"/>
</dbReference>